<gene>
    <name evidence="1" type="ORF">BKD09_11265</name>
</gene>
<evidence type="ECO:0000313" key="1">
    <source>
        <dbReference type="EMBL" id="APG08909.1"/>
    </source>
</evidence>
<dbReference type="OrthoDB" id="8254010at2"/>
<dbReference type="Proteomes" id="UP000181962">
    <property type="component" value="Chromosome"/>
</dbReference>
<dbReference type="RefSeq" id="WP_071909883.1">
    <property type="nucleotide sequence ID" value="NZ_CP017637.1"/>
</dbReference>
<sequence>MRSVIAIVVTVGASSPVLALTQGEIEAKLRAAGYSQIQEVPSGKIKTYRAIKEGTERSLIVDSTGHIKELR</sequence>
<evidence type="ECO:0008006" key="3">
    <source>
        <dbReference type="Google" id="ProtNLM"/>
    </source>
</evidence>
<reference evidence="1 2" key="1">
    <citation type="submission" date="2016-11" db="EMBL/GenBank/DDBJ databases">
        <title>Complete Genome Sequence of Bradyrhizobium sp. strain J5, an isolated from soybean nodule in Hokkaido.</title>
        <authorList>
            <person name="Kanehara K."/>
        </authorList>
    </citation>
    <scope>NUCLEOTIDE SEQUENCE [LARGE SCALE GENOMIC DNA]</scope>
    <source>
        <strain evidence="1 2">J5</strain>
    </source>
</reference>
<evidence type="ECO:0000313" key="2">
    <source>
        <dbReference type="Proteomes" id="UP000181962"/>
    </source>
</evidence>
<dbReference type="EMBL" id="CP017637">
    <property type="protein sequence ID" value="APG08909.1"/>
    <property type="molecule type" value="Genomic_DNA"/>
</dbReference>
<organism evidence="1 2">
    <name type="scientific">Bradyrhizobium japonicum</name>
    <dbReference type="NCBI Taxonomy" id="375"/>
    <lineage>
        <taxon>Bacteria</taxon>
        <taxon>Pseudomonadati</taxon>
        <taxon>Pseudomonadota</taxon>
        <taxon>Alphaproteobacteria</taxon>
        <taxon>Hyphomicrobiales</taxon>
        <taxon>Nitrobacteraceae</taxon>
        <taxon>Bradyrhizobium</taxon>
    </lineage>
</organism>
<protein>
    <recommendedName>
        <fullName evidence="3">PepSY domain-containing protein</fullName>
    </recommendedName>
</protein>
<accession>A0A1L3F6I6</accession>
<dbReference type="AlphaFoldDB" id="A0A1L3F6I6"/>
<name>A0A1L3F6I6_BRAJP</name>
<proteinExistence type="predicted"/>